<organism evidence="9">
    <name type="scientific">Candidatus Heimdallarchaeum endolithica</name>
    <dbReference type="NCBI Taxonomy" id="2876572"/>
    <lineage>
        <taxon>Archaea</taxon>
        <taxon>Promethearchaeati</taxon>
        <taxon>Candidatus Heimdallarchaeota</taxon>
        <taxon>Candidatus Heimdallarchaeia (ex Rinke et al. 2021) (nom. nud.)</taxon>
        <taxon>Candidatus Heimdallarchaeales</taxon>
        <taxon>Candidatus Heimdallarchaeaceae</taxon>
        <taxon>Candidatus Heimdallarchaeum</taxon>
    </lineage>
</organism>
<dbReference type="GO" id="GO:0004019">
    <property type="term" value="F:adenylosuccinate synthase activity"/>
    <property type="evidence" value="ECO:0007669"/>
    <property type="project" value="UniProtKB-UniRule"/>
</dbReference>
<feature type="binding site" evidence="7">
    <location>
        <position position="13"/>
    </location>
    <ligand>
        <name>Mg(2+)</name>
        <dbReference type="ChEBI" id="CHEBI:18420"/>
    </ligand>
</feature>
<keyword evidence="7" id="KW-0963">Cytoplasm</keyword>
<comment type="subunit">
    <text evidence="7">Homodimer.</text>
</comment>
<comment type="catalytic activity">
    <reaction evidence="7 8">
        <text>IMP + L-aspartate + GTP = N(6)-(1,2-dicarboxyethyl)-AMP + GDP + phosphate + 2 H(+)</text>
        <dbReference type="Rhea" id="RHEA:15753"/>
        <dbReference type="ChEBI" id="CHEBI:15378"/>
        <dbReference type="ChEBI" id="CHEBI:29991"/>
        <dbReference type="ChEBI" id="CHEBI:37565"/>
        <dbReference type="ChEBI" id="CHEBI:43474"/>
        <dbReference type="ChEBI" id="CHEBI:57567"/>
        <dbReference type="ChEBI" id="CHEBI:58053"/>
        <dbReference type="ChEBI" id="CHEBI:58189"/>
        <dbReference type="EC" id="6.3.4.4"/>
    </reaction>
</comment>
<dbReference type="SMART" id="SM00788">
    <property type="entry name" value="Adenylsucc_synt"/>
    <property type="match status" value="1"/>
</dbReference>
<feature type="binding site" evidence="7">
    <location>
        <position position="42"/>
    </location>
    <ligand>
        <name>Mg(2+)</name>
        <dbReference type="ChEBI" id="CHEBI:18420"/>
    </ligand>
</feature>
<sequence>MTFTIIAGGFWGDEGKGKICSYLAIKDYPSIIARAGTGPNAGHTIQHNGIEYKLRMVPSGFVNTKAKLLIGAGVLVNPNVLLQEIKKTKTEDRLKVDFQSGIIERKHIEMDTKDKHLSGKIGTTGSGCGPANMDRAMRILKLARDIPELKKYLTDVSLEMNETLESGETIIAEGSQAAFLSLYHGSYPYVTSHDTCSAGICSDLGVGPTKVDEVLVVMKAFITRVGEGELPGELSLEEMEKRGWVEYGAVTGRPRRAAPFNFDLAKKSVRLNGATQIALTKFDIVFPELKGATSIDQIKGKAQEFIDKVEKETRVKVSLIGTGPSSEHIIDLRENI</sequence>
<feature type="binding site" description="in other chain" evidence="7">
    <location>
        <begin position="40"/>
        <end position="43"/>
    </location>
    <ligand>
        <name>IMP</name>
        <dbReference type="ChEBI" id="CHEBI:58053"/>
        <note>ligand shared between dimeric partners</note>
    </ligand>
</feature>
<dbReference type="GO" id="GO:0000287">
    <property type="term" value="F:magnesium ion binding"/>
    <property type="evidence" value="ECO:0007669"/>
    <property type="project" value="UniProtKB-UniRule"/>
</dbReference>
<dbReference type="PROSITE" id="PS01266">
    <property type="entry name" value="ADENYLOSUCCIN_SYN_1"/>
    <property type="match status" value="1"/>
</dbReference>
<protein>
    <recommendedName>
        <fullName evidence="7 8">Adenylosuccinate synthetase</fullName>
        <shortName evidence="7">AMPSase</shortName>
        <shortName evidence="7">AdSS</shortName>
        <ecNumber evidence="7 8">6.3.4.4</ecNumber>
    </recommendedName>
    <alternativeName>
        <fullName evidence="7">IMP--aspartate ligase</fullName>
    </alternativeName>
</protein>
<evidence type="ECO:0000256" key="6">
    <source>
        <dbReference type="ARBA" id="ARBA00023134"/>
    </source>
</evidence>
<comment type="function">
    <text evidence="7">Plays an important role in the de novo pathway of purine nucleotide biosynthesis. Catalyzes the first committed step in the biosynthesis of AMP from IMP.</text>
</comment>
<feature type="binding site" description="in other chain" evidence="7">
    <location>
        <begin position="13"/>
        <end position="16"/>
    </location>
    <ligand>
        <name>IMP</name>
        <dbReference type="ChEBI" id="CHEBI:58053"/>
        <note>ligand shared between dimeric partners</note>
    </ligand>
</feature>
<feature type="binding site" description="in other chain" evidence="7">
    <location>
        <position position="176"/>
    </location>
    <ligand>
        <name>IMP</name>
        <dbReference type="ChEBI" id="CHEBI:58053"/>
        <note>ligand shared between dimeric partners</note>
    </ligand>
</feature>
<dbReference type="InterPro" id="IPR027417">
    <property type="entry name" value="P-loop_NTPase"/>
</dbReference>
<name>A0A9Y1BQT0_9ARCH</name>
<evidence type="ECO:0000256" key="7">
    <source>
        <dbReference type="HAMAP-Rule" id="MF_00011"/>
    </source>
</evidence>
<feature type="binding site" evidence="7">
    <location>
        <position position="255"/>
    </location>
    <ligand>
        <name>GTP</name>
        <dbReference type="ChEBI" id="CHEBI:37565"/>
    </ligand>
</feature>
<gene>
    <name evidence="7" type="primary">purA</name>
    <name evidence="9" type="ORF">K9W46_14105</name>
</gene>
<feature type="active site" description="Proton acceptor" evidence="7">
    <location>
        <position position="13"/>
    </location>
</feature>
<comment type="cofactor">
    <cofactor evidence="7">
        <name>Mg(2+)</name>
        <dbReference type="ChEBI" id="CHEBI:18420"/>
    </cofactor>
    <text evidence="7">Binds 1 Mg(2+) ion per subunit.</text>
</comment>
<dbReference type="AlphaFoldDB" id="A0A9Y1BQT0"/>
<dbReference type="Pfam" id="PF00709">
    <property type="entry name" value="Adenylsucc_synt"/>
    <property type="match status" value="2"/>
</dbReference>
<feature type="binding site" description="in other chain" evidence="7">
    <location>
        <position position="253"/>
    </location>
    <ligand>
        <name>IMP</name>
        <dbReference type="ChEBI" id="CHEBI:58053"/>
        <note>ligand shared between dimeric partners</note>
    </ligand>
</feature>
<dbReference type="Gene3D" id="3.90.170.10">
    <property type="entry name" value="Adenylosuccinate Synthetase, subunit A, domain 3"/>
    <property type="match status" value="2"/>
</dbReference>
<keyword evidence="5 7" id="KW-0460">Magnesium</keyword>
<dbReference type="InterPro" id="IPR001114">
    <property type="entry name" value="Adenylosuccinate_synthetase"/>
</dbReference>
<feature type="binding site" evidence="7">
    <location>
        <begin position="42"/>
        <end position="44"/>
    </location>
    <ligand>
        <name>GTP</name>
        <dbReference type="ChEBI" id="CHEBI:37565"/>
    </ligand>
</feature>
<dbReference type="HAMAP" id="MF_00011">
    <property type="entry name" value="Adenylosucc_synth"/>
    <property type="match status" value="1"/>
</dbReference>
<dbReference type="InterPro" id="IPR042109">
    <property type="entry name" value="Adenylosuccinate_synth_dom1"/>
</dbReference>
<comment type="similarity">
    <text evidence="7 8">Belongs to the adenylosuccinate synthetase family.</text>
</comment>
<evidence type="ECO:0000256" key="2">
    <source>
        <dbReference type="ARBA" id="ARBA00022723"/>
    </source>
</evidence>
<keyword evidence="2 7" id="KW-0479">Metal-binding</keyword>
<feature type="binding site" description="in other chain" evidence="7">
    <location>
        <position position="191"/>
    </location>
    <ligand>
        <name>IMP</name>
        <dbReference type="ChEBI" id="CHEBI:58053"/>
        <note>ligand shared between dimeric partners</note>
    </ligand>
</feature>
<evidence type="ECO:0000256" key="4">
    <source>
        <dbReference type="ARBA" id="ARBA00022755"/>
    </source>
</evidence>
<keyword evidence="1 7" id="KW-0436">Ligase</keyword>
<comment type="pathway">
    <text evidence="7 8">Purine metabolism; AMP biosynthesis via de novo pathway; AMP from IMP: step 1/2.</text>
</comment>
<comment type="subcellular location">
    <subcellularLocation>
        <location evidence="7">Cytoplasm</location>
    </subcellularLocation>
</comment>
<evidence type="ECO:0000256" key="5">
    <source>
        <dbReference type="ARBA" id="ARBA00022842"/>
    </source>
</evidence>
<dbReference type="PANTHER" id="PTHR11846:SF0">
    <property type="entry name" value="ADENYLOSUCCINATE SYNTHETASE"/>
    <property type="match status" value="1"/>
</dbReference>
<dbReference type="GO" id="GO:0005525">
    <property type="term" value="F:GTP binding"/>
    <property type="evidence" value="ECO:0007669"/>
    <property type="project" value="UniProtKB-UniRule"/>
</dbReference>
<dbReference type="EMBL" id="CP084167">
    <property type="protein sequence ID" value="UJG43488.1"/>
    <property type="molecule type" value="Genomic_DNA"/>
</dbReference>
<dbReference type="PANTHER" id="PTHR11846">
    <property type="entry name" value="ADENYLOSUCCINATE SYNTHETASE"/>
    <property type="match status" value="1"/>
</dbReference>
<feature type="binding site" evidence="7">
    <location>
        <begin position="12"/>
        <end position="18"/>
    </location>
    <ligand>
        <name>GTP</name>
        <dbReference type="ChEBI" id="CHEBI:37565"/>
    </ligand>
</feature>
<dbReference type="InterPro" id="IPR018220">
    <property type="entry name" value="Adenylosuccin_syn_GTP-bd"/>
</dbReference>
<evidence type="ECO:0000256" key="8">
    <source>
        <dbReference type="RuleBase" id="RU000520"/>
    </source>
</evidence>
<evidence type="ECO:0000256" key="1">
    <source>
        <dbReference type="ARBA" id="ARBA00022598"/>
    </source>
</evidence>
<accession>A0A9Y1BQT0</accession>
<dbReference type="Proteomes" id="UP001200513">
    <property type="component" value="Chromosome"/>
</dbReference>
<dbReference type="SUPFAM" id="SSF52540">
    <property type="entry name" value="P-loop containing nucleoside triphosphate hydrolases"/>
    <property type="match status" value="1"/>
</dbReference>
<dbReference type="GO" id="GO:0005737">
    <property type="term" value="C:cytoplasm"/>
    <property type="evidence" value="ECO:0007669"/>
    <property type="project" value="UniProtKB-SubCell"/>
</dbReference>
<dbReference type="CDD" id="cd03108">
    <property type="entry name" value="AdSS"/>
    <property type="match status" value="1"/>
</dbReference>
<keyword evidence="4 7" id="KW-0658">Purine biosynthesis</keyword>
<dbReference type="NCBIfam" id="NF003295">
    <property type="entry name" value="PRK04293.1"/>
    <property type="match status" value="1"/>
</dbReference>
<feature type="binding site" evidence="7">
    <location>
        <begin position="281"/>
        <end position="283"/>
    </location>
    <ligand>
        <name>GTP</name>
        <dbReference type="ChEBI" id="CHEBI:37565"/>
    </ligand>
</feature>
<proteinExistence type="inferred from homology"/>
<evidence type="ECO:0000313" key="9">
    <source>
        <dbReference type="EMBL" id="UJG43488.1"/>
    </source>
</evidence>
<dbReference type="EC" id="6.3.4.4" evidence="7 8"/>
<keyword evidence="6 7" id="KW-0342">GTP-binding</keyword>
<feature type="binding site" evidence="7">
    <location>
        <position position="138"/>
    </location>
    <ligand>
        <name>IMP</name>
        <dbReference type="ChEBI" id="CHEBI:58053"/>
        <note>ligand shared between dimeric partners</note>
    </ligand>
</feature>
<feature type="active site" description="Proton donor" evidence="7">
    <location>
        <position position="43"/>
    </location>
</feature>
<feature type="binding site" description="in other chain" evidence="7">
    <location>
        <position position="124"/>
    </location>
    <ligand>
        <name>IMP</name>
        <dbReference type="ChEBI" id="CHEBI:58053"/>
        <note>ligand shared between dimeric partners</note>
    </ligand>
</feature>
<dbReference type="GO" id="GO:0044208">
    <property type="term" value="P:'de novo' AMP biosynthetic process"/>
    <property type="evidence" value="ECO:0007669"/>
    <property type="project" value="UniProtKB-UniRule"/>
</dbReference>
<dbReference type="InterPro" id="IPR042111">
    <property type="entry name" value="Adenylosuccinate_synth_dom3"/>
</dbReference>
<dbReference type="GO" id="GO:0046040">
    <property type="term" value="P:IMP metabolic process"/>
    <property type="evidence" value="ECO:0007669"/>
    <property type="project" value="TreeGrafter"/>
</dbReference>
<feature type="binding site" evidence="7">
    <location>
        <begin position="321"/>
        <end position="323"/>
    </location>
    <ligand>
        <name>GTP</name>
        <dbReference type="ChEBI" id="CHEBI:37565"/>
    </ligand>
</feature>
<keyword evidence="3 7" id="KW-0547">Nucleotide-binding</keyword>
<evidence type="ECO:0000256" key="3">
    <source>
        <dbReference type="ARBA" id="ARBA00022741"/>
    </source>
</evidence>
<reference evidence="9" key="1">
    <citation type="journal article" date="2022" name="Nat. Microbiol.">
        <title>Unique mobile elements and scalable gene flow at the prokaryote-eukaryote boundary revealed by circularized Asgard archaea genomes.</title>
        <authorList>
            <person name="Wu F."/>
            <person name="Speth D.R."/>
            <person name="Philosof A."/>
            <person name="Cremiere A."/>
            <person name="Narayanan A."/>
            <person name="Barco R.A."/>
            <person name="Connon S.A."/>
            <person name="Amend J.P."/>
            <person name="Antoshechkin I.A."/>
            <person name="Orphan V.J."/>
        </authorList>
    </citation>
    <scope>NUCLEOTIDE SEQUENCE</scope>
    <source>
        <strain evidence="9">PR6</strain>
    </source>
</reference>
<feature type="binding site" evidence="7">
    <location>
        <begin position="249"/>
        <end position="255"/>
    </location>
    <ligand>
        <name>substrate</name>
    </ligand>
</feature>
<dbReference type="Gene3D" id="3.40.440.10">
    <property type="entry name" value="Adenylosuccinate Synthetase, subunit A, domain 1"/>
    <property type="match status" value="2"/>
</dbReference>